<reference evidence="2" key="1">
    <citation type="submission" date="2021-07" db="EMBL/GenBank/DDBJ databases">
        <title>Roseobacter insulae sp. nov., isolated from a tidal flat.</title>
        <authorList>
            <person name="Park S."/>
            <person name="Yoon J.-H."/>
        </authorList>
    </citation>
    <scope>NUCLEOTIDE SEQUENCE</scope>
    <source>
        <strain evidence="2">YSTF-M11</strain>
    </source>
</reference>
<dbReference type="Proteomes" id="UP001138661">
    <property type="component" value="Unassembled WGS sequence"/>
</dbReference>
<comment type="caution">
    <text evidence="2">The sequence shown here is derived from an EMBL/GenBank/DDBJ whole genome shotgun (WGS) entry which is preliminary data.</text>
</comment>
<name>A0A9X1G006_9RHOB</name>
<dbReference type="Pfam" id="PF13560">
    <property type="entry name" value="HTH_31"/>
    <property type="match status" value="1"/>
</dbReference>
<keyword evidence="3" id="KW-1185">Reference proteome</keyword>
<dbReference type="InterPro" id="IPR001387">
    <property type="entry name" value="Cro/C1-type_HTH"/>
</dbReference>
<dbReference type="EMBL" id="JAHXDN010000010">
    <property type="protein sequence ID" value="MBW4710711.1"/>
    <property type="molecule type" value="Genomic_DNA"/>
</dbReference>
<proteinExistence type="predicted"/>
<dbReference type="AlphaFoldDB" id="A0A9X1G006"/>
<evidence type="ECO:0000259" key="1">
    <source>
        <dbReference type="PROSITE" id="PS50943"/>
    </source>
</evidence>
<dbReference type="PROSITE" id="PS50943">
    <property type="entry name" value="HTH_CROC1"/>
    <property type="match status" value="1"/>
</dbReference>
<feature type="domain" description="HTH cro/C1-type" evidence="1">
    <location>
        <begin position="6"/>
        <end position="60"/>
    </location>
</feature>
<evidence type="ECO:0000313" key="2">
    <source>
        <dbReference type="EMBL" id="MBW4710711.1"/>
    </source>
</evidence>
<evidence type="ECO:0000313" key="3">
    <source>
        <dbReference type="Proteomes" id="UP001138661"/>
    </source>
</evidence>
<gene>
    <name evidence="2" type="ORF">KX928_23220</name>
</gene>
<dbReference type="RefSeq" id="WP_219507798.1">
    <property type="nucleotide sequence ID" value="NZ_JAHXDN010000010.1"/>
</dbReference>
<accession>A0A9X1G006</accession>
<sequence length="205" mass="22407">MDDKWFKQQQKKVGVTAEDIANEMGRTRSVVSHIYTGQQKMSLEWAKAFAKVLQVPLDEVLKKAGVLGAEAERPPVRGFSDGDARPWTGKPGAREDVDQKARAFGGGKAGIDVWTVSTEVMSLGGYLSGDYILVDTHQSERCRAGDIVIAQKYDWQTGSATTLLRRYEPPVLVSASASVREQRVTVVDGQNVVIKGKVIASWRGG</sequence>
<protein>
    <submittedName>
        <fullName evidence="2">Helix-turn-helix domain-containing protein</fullName>
    </submittedName>
</protein>
<dbReference type="SMART" id="SM00530">
    <property type="entry name" value="HTH_XRE"/>
    <property type="match status" value="1"/>
</dbReference>
<organism evidence="2 3">
    <name type="scientific">Roseobacter insulae</name>
    <dbReference type="NCBI Taxonomy" id="2859783"/>
    <lineage>
        <taxon>Bacteria</taxon>
        <taxon>Pseudomonadati</taxon>
        <taxon>Pseudomonadota</taxon>
        <taxon>Alphaproteobacteria</taxon>
        <taxon>Rhodobacterales</taxon>
        <taxon>Roseobacteraceae</taxon>
        <taxon>Roseobacter</taxon>
    </lineage>
</organism>